<dbReference type="AlphaFoldDB" id="W8X8U9"/>
<dbReference type="STRING" id="1437824.BN940_06181"/>
<name>W8X8U9_CASD6</name>
<reference evidence="1 2" key="1">
    <citation type="journal article" date="2014" name="BMC Microbiol.">
        <title>The oxygen-independent metabolism of cyclic monoterpenes in Castellaniella defragrans 65Phen.</title>
        <authorList>
            <person name="Petasch J."/>
            <person name="Disch E.M."/>
            <person name="Markert S."/>
            <person name="Becher D."/>
            <person name="Schweder T."/>
            <person name="Huttel B."/>
            <person name="Reinhardt R."/>
            <person name="Harder J."/>
        </authorList>
    </citation>
    <scope>NUCLEOTIDE SEQUENCE [LARGE SCALE GENOMIC DNA]</scope>
    <source>
        <strain evidence="1">65Phen</strain>
    </source>
</reference>
<accession>W8X8U9</accession>
<protein>
    <submittedName>
        <fullName evidence="1">Uncharacterized protein</fullName>
    </submittedName>
</protein>
<dbReference type="KEGG" id="cdn:BN940_06181"/>
<dbReference type="Proteomes" id="UP000019805">
    <property type="component" value="Chromosome"/>
</dbReference>
<gene>
    <name evidence="1" type="ORF">BN940_06181</name>
</gene>
<evidence type="ECO:0000313" key="1">
    <source>
        <dbReference type="EMBL" id="CDM23705.1"/>
    </source>
</evidence>
<evidence type="ECO:0000313" key="2">
    <source>
        <dbReference type="Proteomes" id="UP000019805"/>
    </source>
</evidence>
<keyword evidence="2" id="KW-1185">Reference proteome</keyword>
<sequence>MGRPTGRRPIIDPDTTGLRRSFFIQHMMAHPSNDNENYY</sequence>
<dbReference type="HOGENOM" id="CLU_3306708_0_0_4"/>
<dbReference type="EMBL" id="HG916765">
    <property type="protein sequence ID" value="CDM23705.1"/>
    <property type="molecule type" value="Genomic_DNA"/>
</dbReference>
<proteinExistence type="predicted"/>
<organism evidence="1 2">
    <name type="scientific">Castellaniella defragrans (strain DSM 12143 / CCUG 39792 / 65Phen)</name>
    <name type="common">Alcaligenes defragrans</name>
    <dbReference type="NCBI Taxonomy" id="1437824"/>
    <lineage>
        <taxon>Bacteria</taxon>
        <taxon>Pseudomonadati</taxon>
        <taxon>Pseudomonadota</taxon>
        <taxon>Betaproteobacteria</taxon>
        <taxon>Burkholderiales</taxon>
        <taxon>Alcaligenaceae</taxon>
        <taxon>Castellaniella</taxon>
    </lineage>
</organism>